<feature type="transmembrane region" description="Helical" evidence="2">
    <location>
        <begin position="60"/>
        <end position="79"/>
    </location>
</feature>
<keyword evidence="2" id="KW-0472">Membrane</keyword>
<evidence type="ECO:0000313" key="5">
    <source>
        <dbReference type="Proteomes" id="UP001071478"/>
    </source>
</evidence>
<dbReference type="Proteomes" id="UP001071478">
    <property type="component" value="Unassembled WGS sequence"/>
</dbReference>
<keyword evidence="2" id="KW-0812">Transmembrane</keyword>
<comment type="caution">
    <text evidence="4">The sequence shown here is derived from an EMBL/GenBank/DDBJ whole genome shotgun (WGS) entry which is preliminary data.</text>
</comment>
<proteinExistence type="predicted"/>
<reference evidence="4" key="1">
    <citation type="submission" date="2022-11" db="EMBL/GenBank/DDBJ databases">
        <title>Corynebacterium sp. isolated from Penguins.</title>
        <authorList>
            <person name="Sedlar K."/>
            <person name="Svec P."/>
        </authorList>
    </citation>
    <scope>NUCLEOTIDE SEQUENCE</scope>
    <source>
        <strain evidence="3">P7003</strain>
        <strain evidence="4">P7374</strain>
    </source>
</reference>
<feature type="region of interest" description="Disordered" evidence="1">
    <location>
        <begin position="1"/>
        <end position="26"/>
    </location>
</feature>
<dbReference type="EMBL" id="JAPMKU010000001">
    <property type="protein sequence ID" value="MCX7467613.1"/>
    <property type="molecule type" value="Genomic_DNA"/>
</dbReference>
<evidence type="ECO:0000256" key="1">
    <source>
        <dbReference type="SAM" id="MobiDB-lite"/>
    </source>
</evidence>
<name>A0A9Q4GHQ9_9CORY</name>
<organism evidence="4 5">
    <name type="scientific">Corynebacterium pygosceleis</name>
    <dbReference type="NCBI Taxonomy" id="2800406"/>
    <lineage>
        <taxon>Bacteria</taxon>
        <taxon>Bacillati</taxon>
        <taxon>Actinomycetota</taxon>
        <taxon>Actinomycetes</taxon>
        <taxon>Mycobacteriales</taxon>
        <taxon>Corynebacteriaceae</taxon>
        <taxon>Corynebacterium</taxon>
    </lineage>
</organism>
<keyword evidence="6" id="KW-1185">Reference proteome</keyword>
<evidence type="ECO:0000313" key="4">
    <source>
        <dbReference type="EMBL" id="MCX7467613.1"/>
    </source>
</evidence>
<evidence type="ECO:0000256" key="2">
    <source>
        <dbReference type="SAM" id="Phobius"/>
    </source>
</evidence>
<keyword evidence="2" id="KW-1133">Transmembrane helix</keyword>
<protein>
    <submittedName>
        <fullName evidence="4">Uncharacterized protein</fullName>
    </submittedName>
</protein>
<gene>
    <name evidence="3" type="ORF">OS125_01475</name>
    <name evidence="4" type="ORF">OS129_01770</name>
</gene>
<dbReference type="Proteomes" id="UP001081709">
    <property type="component" value="Unassembled WGS sequence"/>
</dbReference>
<dbReference type="EMBL" id="JAPMKV010000001">
    <property type="protein sequence ID" value="MCX7443915.1"/>
    <property type="molecule type" value="Genomic_DNA"/>
</dbReference>
<feature type="transmembrane region" description="Helical" evidence="2">
    <location>
        <begin position="91"/>
        <end position="111"/>
    </location>
</feature>
<dbReference type="RefSeq" id="WP_200255282.1">
    <property type="nucleotide sequence ID" value="NZ_JAENIQ020000002.1"/>
</dbReference>
<dbReference type="AlphaFoldDB" id="A0A9Q4GHQ9"/>
<evidence type="ECO:0000313" key="3">
    <source>
        <dbReference type="EMBL" id="MCX7443915.1"/>
    </source>
</evidence>
<evidence type="ECO:0000313" key="6">
    <source>
        <dbReference type="Proteomes" id="UP001081709"/>
    </source>
</evidence>
<sequence>MTHPVDPRPTTGGAGTEPARGSTPDALAHIPDGNGTAVFALCVAGLLGVGFPLYQDHPLLQWILFSLSAILGLLAVRRALQIPRGQQGRRLLMSVAAVLIPLFMLGFTVWLEMYVVRGGNPIPGVGQYVPVPGQD</sequence>
<feature type="transmembrane region" description="Helical" evidence="2">
    <location>
        <begin position="37"/>
        <end position="54"/>
    </location>
</feature>
<accession>A0A9Q4GHQ9</accession>